<sequence>MKERQRWQPEEDALLRAYVKQYGPKEWNLISQRMPQPLHRDPKSCLERWKNYLKPGLKKGSLTPEEQSLVISLQAKYGNKWKKIAAEVPGRTAKRLGKWWEVFKEKQLKQQQKQNHLHRNNLNTNHHNCSEYSHSDCTDTIPAVVVGSTSSSEKVGHGPYDHILDTFAEKYVLPQPKNMAPVLPGISLSDPDRVLSLGSNTPTTTTIATTSSSSVSVIPLWMNMNMNMNVSTTSSSATSSTTPSPSVSLSLSPSDPGLDPDINPTRVYMGQQMGTLVQYVKEVEEGRQSWVQHRKEASWRLSRLEQQLESEKARKRREKMEEIEAKIRCLREEELAFLGRIESEYKEELNALHRDAETKEAKLVESWCSKHVKLAKLVDLIGLGHTSHGFTVL</sequence>
<dbReference type="PANTHER" id="PTHR47214:SF1">
    <property type="entry name" value="PROTEIN ROUGH SHEATH 2 HOMOLOG"/>
    <property type="match status" value="1"/>
</dbReference>
<dbReference type="InterPro" id="IPR052844">
    <property type="entry name" value="Leaf_Dev_Regulator"/>
</dbReference>
<dbReference type="GO" id="GO:0006355">
    <property type="term" value="P:regulation of DNA-templated transcription"/>
    <property type="evidence" value="ECO:0007669"/>
    <property type="project" value="UniProtKB-ARBA"/>
</dbReference>
<dbReference type="GO" id="GO:0005634">
    <property type="term" value="C:nucleus"/>
    <property type="evidence" value="ECO:0007669"/>
    <property type="project" value="UniProtKB-SubCell"/>
</dbReference>
<evidence type="ECO:0000313" key="11">
    <source>
        <dbReference type="EMBL" id="KAK7857272.1"/>
    </source>
</evidence>
<feature type="domain" description="Myb-like" evidence="9">
    <location>
        <begin position="54"/>
        <end position="104"/>
    </location>
</feature>
<comment type="subcellular location">
    <subcellularLocation>
        <location evidence="1">Nucleus</location>
    </subcellularLocation>
</comment>
<evidence type="ECO:0000256" key="5">
    <source>
        <dbReference type="ARBA" id="ARBA00023163"/>
    </source>
</evidence>
<evidence type="ECO:0000256" key="6">
    <source>
        <dbReference type="ARBA" id="ARBA00023242"/>
    </source>
</evidence>
<dbReference type="CDD" id="cd00167">
    <property type="entry name" value="SANT"/>
    <property type="match status" value="2"/>
</dbReference>
<keyword evidence="5" id="KW-0804">Transcription</keyword>
<accession>A0AAW0M135</accession>
<dbReference type="PROSITE" id="PS51294">
    <property type="entry name" value="HTH_MYB"/>
    <property type="match status" value="2"/>
</dbReference>
<feature type="domain" description="HTH myb-type" evidence="10">
    <location>
        <begin position="1"/>
        <end position="57"/>
    </location>
</feature>
<reference evidence="11" key="2">
    <citation type="journal article" date="2018" name="Sci. Data">
        <title>The draft genome sequence of cork oak.</title>
        <authorList>
            <person name="Ramos A.M."/>
            <person name="Usie A."/>
            <person name="Barbosa P."/>
            <person name="Barros P.M."/>
            <person name="Capote T."/>
            <person name="Chaves I."/>
            <person name="Simoes F."/>
            <person name="Abreu I."/>
            <person name="Carrasquinho I."/>
            <person name="Faro C."/>
            <person name="Guimaraes J.B."/>
            <person name="Mendonca D."/>
            <person name="Nobrega F."/>
            <person name="Rodrigues L."/>
            <person name="Saibo N.J.M."/>
            <person name="Varela M.C."/>
            <person name="Egas C."/>
            <person name="Matos J."/>
            <person name="Miguel C.M."/>
            <person name="Oliveira M.M."/>
            <person name="Ricardo C.P."/>
            <person name="Goncalves S."/>
        </authorList>
    </citation>
    <scope>NUCLEOTIDE SEQUENCE [LARGE SCALE GENOMIC DNA]</scope>
    <source>
        <strain evidence="11">HL8</strain>
    </source>
</reference>
<keyword evidence="7" id="KW-0175">Coiled coil</keyword>
<name>A0AAW0M135_QUESU</name>
<keyword evidence="3" id="KW-0805">Transcription regulation</keyword>
<evidence type="ECO:0000256" key="1">
    <source>
        <dbReference type="ARBA" id="ARBA00004123"/>
    </source>
</evidence>
<evidence type="ECO:0000256" key="3">
    <source>
        <dbReference type="ARBA" id="ARBA00023015"/>
    </source>
</evidence>
<reference evidence="11" key="3">
    <citation type="submission" date="2023-07" db="EMBL/GenBank/DDBJ databases">
        <title>An improved reference 1 genome and first organelle genomes of Quercus suber.</title>
        <authorList>
            <consortium name="Genosuber Consortium"/>
            <person name="Usie A."/>
            <person name="Serra O."/>
            <person name="Barros P."/>
        </authorList>
    </citation>
    <scope>NUCLEOTIDE SEQUENCE</scope>
    <source>
        <strain evidence="11">HL8</strain>
        <tissue evidence="11">Leaves</tissue>
    </source>
</reference>
<keyword evidence="4" id="KW-0238">DNA-binding</keyword>
<gene>
    <name evidence="11" type="primary">AS1_0</name>
    <name evidence="11" type="ORF">CFP56_018629</name>
</gene>
<keyword evidence="6" id="KW-0539">Nucleus</keyword>
<feature type="coiled-coil region" evidence="7">
    <location>
        <begin position="294"/>
        <end position="362"/>
    </location>
</feature>
<dbReference type="EMBL" id="PKMF04000028">
    <property type="protein sequence ID" value="KAK7857272.1"/>
    <property type="molecule type" value="Genomic_DNA"/>
</dbReference>
<evidence type="ECO:0000256" key="2">
    <source>
        <dbReference type="ARBA" id="ARBA00022737"/>
    </source>
</evidence>
<dbReference type="PROSITE" id="PS50090">
    <property type="entry name" value="MYB_LIKE"/>
    <property type="match status" value="2"/>
</dbReference>
<dbReference type="AlphaFoldDB" id="A0AAW0M135"/>
<dbReference type="Gene3D" id="1.10.10.60">
    <property type="entry name" value="Homeodomain-like"/>
    <property type="match status" value="2"/>
</dbReference>
<dbReference type="Pfam" id="PF00249">
    <property type="entry name" value="Myb_DNA-binding"/>
    <property type="match status" value="2"/>
</dbReference>
<dbReference type="InterPro" id="IPR009057">
    <property type="entry name" value="Homeodomain-like_sf"/>
</dbReference>
<keyword evidence="2" id="KW-0677">Repeat</keyword>
<dbReference type="PANTHER" id="PTHR47214">
    <property type="entry name" value="PROTEIN ROUGH SHEATH 2 HOMOLOG"/>
    <property type="match status" value="1"/>
</dbReference>
<evidence type="ECO:0000256" key="8">
    <source>
        <dbReference type="SAM" id="MobiDB-lite"/>
    </source>
</evidence>
<dbReference type="InterPro" id="IPR001005">
    <property type="entry name" value="SANT/Myb"/>
</dbReference>
<protein>
    <submittedName>
        <fullName evidence="11">Transcription factor as1</fullName>
    </submittedName>
</protein>
<dbReference type="FunFam" id="1.10.10.60:FF:000449">
    <property type="entry name" value="MYB-related transcription factor"/>
    <property type="match status" value="1"/>
</dbReference>
<evidence type="ECO:0000259" key="10">
    <source>
        <dbReference type="PROSITE" id="PS51294"/>
    </source>
</evidence>
<dbReference type="GO" id="GO:0003677">
    <property type="term" value="F:DNA binding"/>
    <property type="evidence" value="ECO:0007669"/>
    <property type="project" value="UniProtKB-KW"/>
</dbReference>
<feature type="domain" description="Myb-like" evidence="9">
    <location>
        <begin position="1"/>
        <end position="53"/>
    </location>
</feature>
<evidence type="ECO:0000256" key="7">
    <source>
        <dbReference type="SAM" id="Coils"/>
    </source>
</evidence>
<dbReference type="InterPro" id="IPR017930">
    <property type="entry name" value="Myb_dom"/>
</dbReference>
<reference evidence="11" key="1">
    <citation type="submission" date="2017-12" db="EMBL/GenBank/DDBJ databases">
        <authorList>
            <person name="Barbosa P."/>
            <person name="Usie A."/>
            <person name="Ramos A.M."/>
        </authorList>
    </citation>
    <scope>NUCLEOTIDE SEQUENCE</scope>
    <source>
        <strain evidence="11">HL8</strain>
        <tissue evidence="11">Leaves</tissue>
    </source>
</reference>
<feature type="region of interest" description="Disordered" evidence="8">
    <location>
        <begin position="231"/>
        <end position="259"/>
    </location>
</feature>
<feature type="domain" description="HTH myb-type" evidence="10">
    <location>
        <begin position="58"/>
        <end position="108"/>
    </location>
</feature>
<organism evidence="11">
    <name type="scientific">Quercus suber</name>
    <name type="common">Cork oak</name>
    <dbReference type="NCBI Taxonomy" id="58331"/>
    <lineage>
        <taxon>Eukaryota</taxon>
        <taxon>Viridiplantae</taxon>
        <taxon>Streptophyta</taxon>
        <taxon>Embryophyta</taxon>
        <taxon>Tracheophyta</taxon>
        <taxon>Spermatophyta</taxon>
        <taxon>Magnoliopsida</taxon>
        <taxon>eudicotyledons</taxon>
        <taxon>Gunneridae</taxon>
        <taxon>Pentapetalae</taxon>
        <taxon>rosids</taxon>
        <taxon>fabids</taxon>
        <taxon>Fagales</taxon>
        <taxon>Fagaceae</taxon>
        <taxon>Quercus</taxon>
    </lineage>
</organism>
<comment type="caution">
    <text evidence="11">The sequence shown here is derived from an EMBL/GenBank/DDBJ whole genome shotgun (WGS) entry which is preliminary data.</text>
</comment>
<proteinExistence type="predicted"/>
<dbReference type="SMART" id="SM00717">
    <property type="entry name" value="SANT"/>
    <property type="match status" value="2"/>
</dbReference>
<dbReference type="SUPFAM" id="SSF46689">
    <property type="entry name" value="Homeodomain-like"/>
    <property type="match status" value="1"/>
</dbReference>
<evidence type="ECO:0000256" key="4">
    <source>
        <dbReference type="ARBA" id="ARBA00023125"/>
    </source>
</evidence>
<evidence type="ECO:0000259" key="9">
    <source>
        <dbReference type="PROSITE" id="PS50090"/>
    </source>
</evidence>